<dbReference type="RefSeq" id="XP_047780801.1">
    <property type="nucleotide sequence ID" value="XM_047918903.1"/>
</dbReference>
<protein>
    <submittedName>
        <fullName evidence="5">Uncharacterized protein</fullName>
    </submittedName>
</protein>
<dbReference type="Proteomes" id="UP000298390">
    <property type="component" value="Unassembled WGS sequence"/>
</dbReference>
<dbReference type="AlphaFoldDB" id="A0A4Y9YH32"/>
<comment type="caution">
    <text evidence="5">The sequence shown here is derived from an EMBL/GenBank/DDBJ whole genome shotgun (WGS) entry which is preliminary data.</text>
</comment>
<dbReference type="GeneID" id="71999635"/>
<evidence type="ECO:0000313" key="4">
    <source>
        <dbReference type="EMBL" id="KAH9839046.1"/>
    </source>
</evidence>
<keyword evidence="2" id="KW-0812">Transmembrane</keyword>
<dbReference type="STRING" id="34475.A0A4Y9YH32"/>
<keyword evidence="7" id="KW-1185">Reference proteome</keyword>
<dbReference type="Proteomes" id="UP000814176">
    <property type="component" value="Unassembled WGS sequence"/>
</dbReference>
<name>A0A4Y9YH32_9APHY</name>
<gene>
    <name evidence="4" type="ORF">C8Q71DRAFT_491605</name>
    <name evidence="5" type="ORF">EVJ58_g4231</name>
</gene>
<dbReference type="EMBL" id="JADCUA010000006">
    <property type="protein sequence ID" value="KAH9839046.1"/>
    <property type="molecule type" value="Genomic_DNA"/>
</dbReference>
<organism evidence="5 6">
    <name type="scientific">Rhodofomes roseus</name>
    <dbReference type="NCBI Taxonomy" id="34475"/>
    <lineage>
        <taxon>Eukaryota</taxon>
        <taxon>Fungi</taxon>
        <taxon>Dikarya</taxon>
        <taxon>Basidiomycota</taxon>
        <taxon>Agaricomycotina</taxon>
        <taxon>Agaricomycetes</taxon>
        <taxon>Polyporales</taxon>
        <taxon>Rhodofomes</taxon>
    </lineage>
</organism>
<feature type="region of interest" description="Disordered" evidence="1">
    <location>
        <begin position="134"/>
        <end position="160"/>
    </location>
</feature>
<accession>A0A4Y9YH32</accession>
<keyword evidence="3" id="KW-0732">Signal</keyword>
<reference evidence="4 7" key="2">
    <citation type="journal article" date="2021" name="Environ. Microbiol.">
        <title>Gene family expansions and transcriptome signatures uncover fungal adaptations to wood decay.</title>
        <authorList>
            <person name="Hage H."/>
            <person name="Miyauchi S."/>
            <person name="Viragh M."/>
            <person name="Drula E."/>
            <person name="Min B."/>
            <person name="Chaduli D."/>
            <person name="Navarro D."/>
            <person name="Favel A."/>
            <person name="Norest M."/>
            <person name="Lesage-Meessen L."/>
            <person name="Balint B."/>
            <person name="Merenyi Z."/>
            <person name="de Eugenio L."/>
            <person name="Morin E."/>
            <person name="Martinez A.T."/>
            <person name="Baldrian P."/>
            <person name="Stursova M."/>
            <person name="Martinez M.J."/>
            <person name="Novotny C."/>
            <person name="Magnuson J.K."/>
            <person name="Spatafora J.W."/>
            <person name="Maurice S."/>
            <person name="Pangilinan J."/>
            <person name="Andreopoulos W."/>
            <person name="LaButti K."/>
            <person name="Hundley H."/>
            <person name="Na H."/>
            <person name="Kuo A."/>
            <person name="Barry K."/>
            <person name="Lipzen A."/>
            <person name="Henrissat B."/>
            <person name="Riley R."/>
            <person name="Ahrendt S."/>
            <person name="Nagy L.G."/>
            <person name="Grigoriev I.V."/>
            <person name="Martin F."/>
            <person name="Rosso M.N."/>
        </authorList>
    </citation>
    <scope>NUCLEOTIDE SEQUENCE [LARGE SCALE GENOMIC DNA]</scope>
    <source>
        <strain evidence="4 7">CIRM-BRFM 1785</strain>
    </source>
</reference>
<evidence type="ECO:0000256" key="2">
    <source>
        <dbReference type="SAM" id="Phobius"/>
    </source>
</evidence>
<reference evidence="5 6" key="1">
    <citation type="submission" date="2019-01" db="EMBL/GenBank/DDBJ databases">
        <title>Genome sequencing of the rare red list fungi Fomitopsis rosea.</title>
        <authorList>
            <person name="Buettner E."/>
            <person name="Kellner H."/>
        </authorList>
    </citation>
    <scope>NUCLEOTIDE SEQUENCE [LARGE SCALE GENOMIC DNA]</scope>
    <source>
        <strain evidence="5 6">DSM 105464</strain>
    </source>
</reference>
<evidence type="ECO:0000256" key="1">
    <source>
        <dbReference type="SAM" id="MobiDB-lite"/>
    </source>
</evidence>
<keyword evidence="2" id="KW-0472">Membrane</keyword>
<sequence>MRLSAVPLVLAGASLAIQAGAVPLRVVVVSSHQEVSANNAHANSEANIVAAMPGPALVSGGGMMRVYHNSSVQPGERIRAHHCGGSVRDTMKSFINKVFGFSGGEQPHPHIPPPHEPGRVAILPWFGTPNDFADHPDGKAPGMASEVESDGRGHHHSHPPMGVALPHSEGNMAAKHSPEDVGPVRIVHISEQEGPRRRFRHRHGPFLRRMHFALMALGPWEGRAVAFVLGCGIGVLLRMVWVIGVVLARAVSGRRSEDSSEDVFDADAEEILVAPPQYTQYPDEKVAVVAAIEEKPQAA</sequence>
<feature type="signal peptide" evidence="3">
    <location>
        <begin position="1"/>
        <end position="21"/>
    </location>
</feature>
<dbReference type="EMBL" id="SEKV01000189">
    <property type="protein sequence ID" value="TFY61884.1"/>
    <property type="molecule type" value="Genomic_DNA"/>
</dbReference>
<proteinExistence type="predicted"/>
<dbReference type="OrthoDB" id="3233375at2759"/>
<feature type="transmembrane region" description="Helical" evidence="2">
    <location>
        <begin position="224"/>
        <end position="248"/>
    </location>
</feature>
<evidence type="ECO:0000313" key="5">
    <source>
        <dbReference type="EMBL" id="TFY61884.1"/>
    </source>
</evidence>
<feature type="chain" id="PRO_5021462321" evidence="3">
    <location>
        <begin position="22"/>
        <end position="299"/>
    </location>
</feature>
<evidence type="ECO:0000313" key="7">
    <source>
        <dbReference type="Proteomes" id="UP000814176"/>
    </source>
</evidence>
<keyword evidence="2" id="KW-1133">Transmembrane helix</keyword>
<evidence type="ECO:0000256" key="3">
    <source>
        <dbReference type="SAM" id="SignalP"/>
    </source>
</evidence>
<evidence type="ECO:0000313" key="6">
    <source>
        <dbReference type="Proteomes" id="UP000298390"/>
    </source>
</evidence>